<feature type="domain" description="NPH3" evidence="3">
    <location>
        <begin position="163"/>
        <end position="408"/>
    </location>
</feature>
<dbReference type="AlphaFoldDB" id="A0A8T2S4S8"/>
<accession>A0A8T2S4S8</accession>
<protein>
    <recommendedName>
        <fullName evidence="3">NPH3 domain-containing protein</fullName>
    </recommendedName>
</protein>
<proteinExistence type="predicted"/>
<dbReference type="Proteomes" id="UP000825935">
    <property type="component" value="Chromosome 22"/>
</dbReference>
<dbReference type="InterPro" id="IPR027356">
    <property type="entry name" value="NPH3_dom"/>
</dbReference>
<evidence type="ECO:0000256" key="1">
    <source>
        <dbReference type="ARBA" id="ARBA00004906"/>
    </source>
</evidence>
<dbReference type="OrthoDB" id="624345at2759"/>
<dbReference type="InterPro" id="IPR043454">
    <property type="entry name" value="NPH3/RPT2-like"/>
</dbReference>
<keyword evidence="2" id="KW-0833">Ubl conjugation pathway</keyword>
<dbReference type="PROSITE" id="PS51649">
    <property type="entry name" value="NPH3"/>
    <property type="match status" value="1"/>
</dbReference>
<dbReference type="EMBL" id="CM035427">
    <property type="protein sequence ID" value="KAH7306447.1"/>
    <property type="molecule type" value="Genomic_DNA"/>
</dbReference>
<evidence type="ECO:0000313" key="4">
    <source>
        <dbReference type="EMBL" id="KAH7306447.1"/>
    </source>
</evidence>
<dbReference type="PANTHER" id="PTHR32370">
    <property type="entry name" value="OS12G0117600 PROTEIN"/>
    <property type="match status" value="1"/>
</dbReference>
<evidence type="ECO:0000259" key="3">
    <source>
        <dbReference type="PROSITE" id="PS51649"/>
    </source>
</evidence>
<name>A0A8T2S4S8_CERRI</name>
<comment type="pathway">
    <text evidence="1">Protein modification; protein ubiquitination.</text>
</comment>
<evidence type="ECO:0000256" key="2">
    <source>
        <dbReference type="ARBA" id="ARBA00022786"/>
    </source>
</evidence>
<dbReference type="InterPro" id="IPR011333">
    <property type="entry name" value="SKP1/BTB/POZ_sf"/>
</dbReference>
<reference evidence="4" key="1">
    <citation type="submission" date="2021-08" db="EMBL/GenBank/DDBJ databases">
        <title>WGS assembly of Ceratopteris richardii.</title>
        <authorList>
            <person name="Marchant D.B."/>
            <person name="Chen G."/>
            <person name="Jenkins J."/>
            <person name="Shu S."/>
            <person name="Leebens-Mack J."/>
            <person name="Grimwood J."/>
            <person name="Schmutz J."/>
            <person name="Soltis P."/>
            <person name="Soltis D."/>
            <person name="Chen Z.-H."/>
        </authorList>
    </citation>
    <scope>NUCLEOTIDE SEQUENCE</scope>
    <source>
        <strain evidence="4">Whitten #5841</strain>
        <tissue evidence="4">Leaf</tissue>
    </source>
</reference>
<organism evidence="4 5">
    <name type="scientific">Ceratopteris richardii</name>
    <name type="common">Triangle waterfern</name>
    <dbReference type="NCBI Taxonomy" id="49495"/>
    <lineage>
        <taxon>Eukaryota</taxon>
        <taxon>Viridiplantae</taxon>
        <taxon>Streptophyta</taxon>
        <taxon>Embryophyta</taxon>
        <taxon>Tracheophyta</taxon>
        <taxon>Polypodiopsida</taxon>
        <taxon>Polypodiidae</taxon>
        <taxon>Polypodiales</taxon>
        <taxon>Pteridineae</taxon>
        <taxon>Pteridaceae</taxon>
        <taxon>Parkerioideae</taxon>
        <taxon>Ceratopteris</taxon>
    </lineage>
</organism>
<dbReference type="OMA" id="MLEYYTA"/>
<gene>
    <name evidence="4" type="ORF">KP509_22G012600</name>
</gene>
<evidence type="ECO:0000313" key="5">
    <source>
        <dbReference type="Proteomes" id="UP000825935"/>
    </source>
</evidence>
<sequence>MVVFSINLNSKPNVFLLPSDVTIQVQEMSFHLHKFCLLARSRRLARILNELTSSNVVHALCVVEYLEMYEDLGEGNLKVTVEEFLNEVVLHNFRECVLALCSSEAILPYAEALGIVTSCIDAAASMVCIHYNNLELPMLDSPRGNLLWNGISTGAMPKRACSDWWYEDFIVLPLAFTEKIIWAVEARGMKPQCIAGAIMCFAKKHLSVLNNRWQGVCRESNNMELRSSKGEQKHMLETIEGMLPTEKGILPKNILSALLRSAIILNANLDCKRRLEKRIGLHLEQSTLKDLLLPNMSYISETLYYIERVQKIFEHFLLLDQSKEGHVSPSSVQDGFLLKYLRISDDGVYRAIDIFLHAHPRLKEDEWEHLCRIMDCQKLSLEACTHAAQNVRLPLCVVMQVLFFEQFKLHVAITNYFMMSDTLHSLWNQRMTNGLVGTSSSGLMKGPDRYPHPHRGMMHENQALKTDMNSIRHHISKLKKKCLGMHAET</sequence>
<dbReference type="Pfam" id="PF03000">
    <property type="entry name" value="NPH3"/>
    <property type="match status" value="2"/>
</dbReference>
<keyword evidence="5" id="KW-1185">Reference proteome</keyword>
<dbReference type="SUPFAM" id="SSF54695">
    <property type="entry name" value="POZ domain"/>
    <property type="match status" value="1"/>
</dbReference>
<comment type="caution">
    <text evidence="4">The sequence shown here is derived from an EMBL/GenBank/DDBJ whole genome shotgun (WGS) entry which is preliminary data.</text>
</comment>